<organism evidence="6 7">
    <name type="scientific">Glycomyces terrestris</name>
    <dbReference type="NCBI Taxonomy" id="2493553"/>
    <lineage>
        <taxon>Bacteria</taxon>
        <taxon>Bacillati</taxon>
        <taxon>Actinomycetota</taxon>
        <taxon>Actinomycetes</taxon>
        <taxon>Glycomycetales</taxon>
        <taxon>Glycomycetaceae</taxon>
        <taxon>Glycomyces</taxon>
    </lineage>
</organism>
<evidence type="ECO:0000256" key="4">
    <source>
        <dbReference type="PROSITE-ProRule" id="PRU00335"/>
    </source>
</evidence>
<dbReference type="GO" id="GO:0000976">
    <property type="term" value="F:transcription cis-regulatory region binding"/>
    <property type="evidence" value="ECO:0007669"/>
    <property type="project" value="TreeGrafter"/>
</dbReference>
<protein>
    <submittedName>
        <fullName evidence="6">TetR/AcrR family transcriptional regulator</fullName>
    </submittedName>
</protein>
<gene>
    <name evidence="6" type="ORF">EIW28_09900</name>
</gene>
<dbReference type="SUPFAM" id="SSF46689">
    <property type="entry name" value="Homeodomain-like"/>
    <property type="match status" value="1"/>
</dbReference>
<evidence type="ECO:0000256" key="3">
    <source>
        <dbReference type="ARBA" id="ARBA00023163"/>
    </source>
</evidence>
<keyword evidence="3" id="KW-0804">Transcription</keyword>
<dbReference type="InterPro" id="IPR001647">
    <property type="entry name" value="HTH_TetR"/>
</dbReference>
<comment type="caution">
    <text evidence="6">The sequence shown here is derived from an EMBL/GenBank/DDBJ whole genome shotgun (WGS) entry which is preliminary data.</text>
</comment>
<name>A0A426V1S0_9ACTN</name>
<dbReference type="PRINTS" id="PR00455">
    <property type="entry name" value="HTHTETR"/>
</dbReference>
<dbReference type="EMBL" id="RSEB01000002">
    <property type="protein sequence ID" value="RRS00839.1"/>
    <property type="molecule type" value="Genomic_DNA"/>
</dbReference>
<sequence>MAEPKQNVGRPRDAQIDGAIVRATRELLSERGYAKLTMDGVASRAGIGKAAIYRRFSTKQEMIFAATVHDMKEQPPPDSGSLRGDLAAVCRTIAAQLGSAPPDVLHGLLADIHADKELGARFAGSFIGREQYVLGEVVDRALARGELAARPDIRKVHALLIGPVFFWLLILIGDREQVEALSATVADSVADALTKGV</sequence>
<dbReference type="InterPro" id="IPR050109">
    <property type="entry name" value="HTH-type_TetR-like_transc_reg"/>
</dbReference>
<evidence type="ECO:0000313" key="7">
    <source>
        <dbReference type="Proteomes" id="UP000277256"/>
    </source>
</evidence>
<evidence type="ECO:0000259" key="5">
    <source>
        <dbReference type="PROSITE" id="PS50977"/>
    </source>
</evidence>
<dbReference type="InterPro" id="IPR036271">
    <property type="entry name" value="Tet_transcr_reg_TetR-rel_C_sf"/>
</dbReference>
<dbReference type="OrthoDB" id="4543698at2"/>
<dbReference type="Proteomes" id="UP000277256">
    <property type="component" value="Unassembled WGS sequence"/>
</dbReference>
<dbReference type="PROSITE" id="PS50977">
    <property type="entry name" value="HTH_TETR_2"/>
    <property type="match status" value="1"/>
</dbReference>
<reference evidence="6 7" key="1">
    <citation type="submission" date="2018-12" db="EMBL/GenBank/DDBJ databases">
        <title>Glycomyces sp. YIM 121974 draft genome.</title>
        <authorList>
            <person name="Li Q."/>
        </authorList>
    </citation>
    <scope>NUCLEOTIDE SEQUENCE [LARGE SCALE GENOMIC DNA]</scope>
    <source>
        <strain evidence="6 7">YIM 121974</strain>
    </source>
</reference>
<evidence type="ECO:0000313" key="6">
    <source>
        <dbReference type="EMBL" id="RRS00839.1"/>
    </source>
</evidence>
<dbReference type="Gene3D" id="1.10.10.60">
    <property type="entry name" value="Homeodomain-like"/>
    <property type="match status" value="1"/>
</dbReference>
<dbReference type="PANTHER" id="PTHR30055:SF148">
    <property type="entry name" value="TETR-FAMILY TRANSCRIPTIONAL REGULATOR"/>
    <property type="match status" value="1"/>
</dbReference>
<dbReference type="GO" id="GO:0003700">
    <property type="term" value="F:DNA-binding transcription factor activity"/>
    <property type="evidence" value="ECO:0007669"/>
    <property type="project" value="TreeGrafter"/>
</dbReference>
<feature type="domain" description="HTH tetR-type" evidence="5">
    <location>
        <begin position="14"/>
        <end position="74"/>
    </location>
</feature>
<keyword evidence="1" id="KW-0805">Transcription regulation</keyword>
<feature type="DNA-binding region" description="H-T-H motif" evidence="4">
    <location>
        <begin position="37"/>
        <end position="56"/>
    </location>
</feature>
<dbReference type="AlphaFoldDB" id="A0A426V1S0"/>
<dbReference type="InterPro" id="IPR023772">
    <property type="entry name" value="DNA-bd_HTH_TetR-type_CS"/>
</dbReference>
<dbReference type="InterPro" id="IPR009057">
    <property type="entry name" value="Homeodomain-like_sf"/>
</dbReference>
<dbReference type="Pfam" id="PF16859">
    <property type="entry name" value="TetR_C_11"/>
    <property type="match status" value="1"/>
</dbReference>
<dbReference type="InterPro" id="IPR011075">
    <property type="entry name" value="TetR_C"/>
</dbReference>
<dbReference type="RefSeq" id="WP_125247513.1">
    <property type="nucleotide sequence ID" value="NZ_RSEB01000002.1"/>
</dbReference>
<dbReference type="SUPFAM" id="SSF48498">
    <property type="entry name" value="Tetracyclin repressor-like, C-terminal domain"/>
    <property type="match status" value="1"/>
</dbReference>
<evidence type="ECO:0000256" key="1">
    <source>
        <dbReference type="ARBA" id="ARBA00023015"/>
    </source>
</evidence>
<dbReference type="Gene3D" id="1.10.357.10">
    <property type="entry name" value="Tetracycline Repressor, domain 2"/>
    <property type="match status" value="1"/>
</dbReference>
<dbReference type="PANTHER" id="PTHR30055">
    <property type="entry name" value="HTH-TYPE TRANSCRIPTIONAL REGULATOR RUTR"/>
    <property type="match status" value="1"/>
</dbReference>
<proteinExistence type="predicted"/>
<keyword evidence="7" id="KW-1185">Reference proteome</keyword>
<accession>A0A426V1S0</accession>
<dbReference type="Pfam" id="PF00440">
    <property type="entry name" value="TetR_N"/>
    <property type="match status" value="1"/>
</dbReference>
<dbReference type="PROSITE" id="PS01081">
    <property type="entry name" value="HTH_TETR_1"/>
    <property type="match status" value="1"/>
</dbReference>
<evidence type="ECO:0000256" key="2">
    <source>
        <dbReference type="ARBA" id="ARBA00023125"/>
    </source>
</evidence>
<keyword evidence="2 4" id="KW-0238">DNA-binding</keyword>